<dbReference type="Proteomes" id="UP000053732">
    <property type="component" value="Unassembled WGS sequence"/>
</dbReference>
<gene>
    <name evidence="4" type="ORF">PCAMFM013_S008g000246</name>
</gene>
<keyword evidence="1" id="KW-0560">Oxidoreductase</keyword>
<dbReference type="Gene3D" id="3.20.20.100">
    <property type="entry name" value="NADP-dependent oxidoreductase domain"/>
    <property type="match status" value="1"/>
</dbReference>
<dbReference type="PANTHER" id="PTHR43364">
    <property type="entry name" value="NADH-SPECIFIC METHYLGLYOXAL REDUCTASE-RELATED"/>
    <property type="match status" value="1"/>
</dbReference>
<feature type="domain" description="NADP-dependent oxidoreductase" evidence="3">
    <location>
        <begin position="13"/>
        <end position="74"/>
    </location>
</feature>
<dbReference type="Pfam" id="PF00248">
    <property type="entry name" value="Aldo_ket_red"/>
    <property type="match status" value="1"/>
</dbReference>
<name>A0A0G4P933_PENC3</name>
<evidence type="ECO:0000256" key="1">
    <source>
        <dbReference type="ARBA" id="ARBA00023002"/>
    </source>
</evidence>
<comment type="similarity">
    <text evidence="2">Belongs to the aldo/keto reductase family. Aldo/keto reductase 2 subfamily.</text>
</comment>
<evidence type="ECO:0000313" key="4">
    <source>
        <dbReference type="EMBL" id="CRL22817.1"/>
    </source>
</evidence>
<evidence type="ECO:0000256" key="2">
    <source>
        <dbReference type="ARBA" id="ARBA00038157"/>
    </source>
</evidence>
<dbReference type="PANTHER" id="PTHR43364:SF2">
    <property type="entry name" value="ARYL-ALCOHOL DEHYDROGENASE AAD10-RELATED"/>
    <property type="match status" value="1"/>
</dbReference>
<dbReference type="AlphaFoldDB" id="A0A0G4P933"/>
<reference evidence="4 5" key="1">
    <citation type="journal article" date="2014" name="Nat. Commun.">
        <title>Multiple recent horizontal transfers of a large genomic region in cheese making fungi.</title>
        <authorList>
            <person name="Cheeseman K."/>
            <person name="Ropars J."/>
            <person name="Renault P."/>
            <person name="Dupont J."/>
            <person name="Gouzy J."/>
            <person name="Branca A."/>
            <person name="Abraham A.L."/>
            <person name="Ceppi M."/>
            <person name="Conseiller E."/>
            <person name="Debuchy R."/>
            <person name="Malagnac F."/>
            <person name="Goarin A."/>
            <person name="Silar P."/>
            <person name="Lacoste S."/>
            <person name="Sallet E."/>
            <person name="Bensimon A."/>
            <person name="Giraud T."/>
            <person name="Brygoo Y."/>
        </authorList>
    </citation>
    <scope>NUCLEOTIDE SEQUENCE [LARGE SCALE GENOMIC DNA]</scope>
    <source>
        <strain evidence="5">FM 013</strain>
    </source>
</reference>
<accession>A0A0G4P933</accession>
<dbReference type="EMBL" id="HG793141">
    <property type="protein sequence ID" value="CRL22817.1"/>
    <property type="molecule type" value="Genomic_DNA"/>
</dbReference>
<dbReference type="InterPro" id="IPR023210">
    <property type="entry name" value="NADP_OxRdtase_dom"/>
</dbReference>
<proteinExistence type="inferred from homology"/>
<organism evidence="4 5">
    <name type="scientific">Penicillium camemberti (strain FM 013)</name>
    <dbReference type="NCBI Taxonomy" id="1429867"/>
    <lineage>
        <taxon>Eukaryota</taxon>
        <taxon>Fungi</taxon>
        <taxon>Dikarya</taxon>
        <taxon>Ascomycota</taxon>
        <taxon>Pezizomycotina</taxon>
        <taxon>Eurotiomycetes</taxon>
        <taxon>Eurotiomycetidae</taxon>
        <taxon>Eurotiales</taxon>
        <taxon>Aspergillaceae</taxon>
        <taxon>Penicillium</taxon>
    </lineage>
</organism>
<dbReference type="GO" id="GO:0016491">
    <property type="term" value="F:oxidoreductase activity"/>
    <property type="evidence" value="ECO:0007669"/>
    <property type="project" value="UniProtKB-KW"/>
</dbReference>
<evidence type="ECO:0000313" key="5">
    <source>
        <dbReference type="Proteomes" id="UP000053732"/>
    </source>
</evidence>
<dbReference type="InterPro" id="IPR050523">
    <property type="entry name" value="AKR_Detox_Biosynth"/>
</dbReference>
<evidence type="ECO:0000259" key="3">
    <source>
        <dbReference type="Pfam" id="PF00248"/>
    </source>
</evidence>
<keyword evidence="5" id="KW-1185">Reference proteome</keyword>
<dbReference type="InterPro" id="IPR036812">
    <property type="entry name" value="NAD(P)_OxRdtase_dom_sf"/>
</dbReference>
<dbReference type="SUPFAM" id="SSF51430">
    <property type="entry name" value="NAD(P)-linked oxidoreductase"/>
    <property type="match status" value="1"/>
</dbReference>
<protein>
    <submittedName>
        <fullName evidence="4">Aldo/keto reductase</fullName>
    </submittedName>
</protein>
<sequence>MFQLSVMAEYICGANVYQNEQSEEWVGEWAEACQNRDSLVLAAKFTMDYRGHAIGKGPRAANFGDTPAWIVAAANMYAIDHIKTPFIIYQGRWNLPDRDFERDTIPMAREFGMALAP</sequence>
<dbReference type="STRING" id="1429867.A0A0G4P933"/>